<accession>A0A2P2P1A5</accession>
<organism evidence="1">
    <name type="scientific">Rhizophora mucronata</name>
    <name type="common">Asiatic mangrove</name>
    <dbReference type="NCBI Taxonomy" id="61149"/>
    <lineage>
        <taxon>Eukaryota</taxon>
        <taxon>Viridiplantae</taxon>
        <taxon>Streptophyta</taxon>
        <taxon>Embryophyta</taxon>
        <taxon>Tracheophyta</taxon>
        <taxon>Spermatophyta</taxon>
        <taxon>Magnoliopsida</taxon>
        <taxon>eudicotyledons</taxon>
        <taxon>Gunneridae</taxon>
        <taxon>Pentapetalae</taxon>
        <taxon>rosids</taxon>
        <taxon>fabids</taxon>
        <taxon>Malpighiales</taxon>
        <taxon>Rhizophoraceae</taxon>
        <taxon>Rhizophora</taxon>
    </lineage>
</organism>
<dbReference type="AlphaFoldDB" id="A0A2P2P1A5"/>
<proteinExistence type="predicted"/>
<reference evidence="1" key="1">
    <citation type="submission" date="2018-02" db="EMBL/GenBank/DDBJ databases">
        <title>Rhizophora mucronata_Transcriptome.</title>
        <authorList>
            <person name="Meera S.P."/>
            <person name="Sreeshan A."/>
            <person name="Augustine A."/>
        </authorList>
    </citation>
    <scope>NUCLEOTIDE SEQUENCE</scope>
    <source>
        <tissue evidence="1">Leaf</tissue>
    </source>
</reference>
<protein>
    <submittedName>
        <fullName evidence="1">Uncharacterized protein</fullName>
    </submittedName>
</protein>
<evidence type="ECO:0000313" key="1">
    <source>
        <dbReference type="EMBL" id="MBX48500.1"/>
    </source>
</evidence>
<sequence>MNSMHWLPFFVFALTQEKVRRRKNVKAPKSLNFV</sequence>
<dbReference type="EMBL" id="GGEC01068016">
    <property type="protein sequence ID" value="MBX48500.1"/>
    <property type="molecule type" value="Transcribed_RNA"/>
</dbReference>
<name>A0A2P2P1A5_RHIMU</name>